<dbReference type="InterPro" id="IPR000620">
    <property type="entry name" value="EamA_dom"/>
</dbReference>
<feature type="transmembrane region" description="Helical" evidence="7">
    <location>
        <begin position="132"/>
        <end position="148"/>
    </location>
</feature>
<name>A0A5Q3Q835_9PSEU</name>
<dbReference type="EMBL" id="CP045929">
    <property type="protein sequence ID" value="QGK70718.1"/>
    <property type="molecule type" value="Genomic_DNA"/>
</dbReference>
<dbReference type="InterPro" id="IPR037185">
    <property type="entry name" value="EmrE-like"/>
</dbReference>
<evidence type="ECO:0000313" key="10">
    <source>
        <dbReference type="Proteomes" id="UP000371041"/>
    </source>
</evidence>
<evidence type="ECO:0000256" key="3">
    <source>
        <dbReference type="ARBA" id="ARBA00022692"/>
    </source>
</evidence>
<dbReference type="Proteomes" id="UP000371041">
    <property type="component" value="Chromosome"/>
</dbReference>
<feature type="transmembrane region" description="Helical" evidence="7">
    <location>
        <begin position="271"/>
        <end position="291"/>
    </location>
</feature>
<feature type="domain" description="EamA" evidence="8">
    <location>
        <begin position="155"/>
        <end position="286"/>
    </location>
</feature>
<dbReference type="InterPro" id="IPR050638">
    <property type="entry name" value="AA-Vitamin_Transporters"/>
</dbReference>
<keyword evidence="10" id="KW-1185">Reference proteome</keyword>
<feature type="region of interest" description="Disordered" evidence="6">
    <location>
        <begin position="292"/>
        <end position="315"/>
    </location>
</feature>
<sequence>MPTTTAATSTRPASDTAGSRWAGTGVMAASGLSNQTGAAIGALAFPVLGPAGVVAARQYVAAIVLLALARPRWRRFTWTQWWPVVLLGTAFGAMNLFLYGAIDRIGLGLAVTLEFLGPLAIALAGSRRRTDLACAALAVAGVVVLTRPQPTTDYTGIALALLAAACWASYILLNRTVGRRLPGTEGSATGAAVSALLFTPVGVHSLTVGPLDATALMCAATAGLLSSAVPLVADLFALRRVPTHFFGLFMSANPVFAAVLGLLVLDQSLGWAESAAIVAIVAANAISILTSRPPGDTTPPRHVPQDELCGSEFRR</sequence>
<comment type="similarity">
    <text evidence="2">Belongs to the EamA transporter family.</text>
</comment>
<feature type="transmembrane region" description="Helical" evidence="7">
    <location>
        <begin position="105"/>
        <end position="125"/>
    </location>
</feature>
<comment type="subcellular location">
    <subcellularLocation>
        <location evidence="1">Membrane</location>
        <topology evidence="1">Multi-pass membrane protein</topology>
    </subcellularLocation>
</comment>
<dbReference type="AlphaFoldDB" id="A0A5Q3Q835"/>
<keyword evidence="3 7" id="KW-0812">Transmembrane</keyword>
<evidence type="ECO:0000256" key="7">
    <source>
        <dbReference type="SAM" id="Phobius"/>
    </source>
</evidence>
<dbReference type="PANTHER" id="PTHR32322">
    <property type="entry name" value="INNER MEMBRANE TRANSPORTER"/>
    <property type="match status" value="1"/>
</dbReference>
<dbReference type="RefSeq" id="WP_154077300.1">
    <property type="nucleotide sequence ID" value="NZ_CP045929.1"/>
</dbReference>
<evidence type="ECO:0000256" key="5">
    <source>
        <dbReference type="ARBA" id="ARBA00023136"/>
    </source>
</evidence>
<dbReference type="Pfam" id="PF00892">
    <property type="entry name" value="EamA"/>
    <property type="match status" value="1"/>
</dbReference>
<protein>
    <submittedName>
        <fullName evidence="9">EamA family transporter</fullName>
    </submittedName>
</protein>
<dbReference type="PANTHER" id="PTHR32322:SF2">
    <property type="entry name" value="EAMA DOMAIN-CONTAINING PROTEIN"/>
    <property type="match status" value="1"/>
</dbReference>
<reference evidence="10" key="1">
    <citation type="submission" date="2019-11" db="EMBL/GenBank/DDBJ databases">
        <title>The complete genome sequence of Saccharopolyspora sp. E2A.</title>
        <authorList>
            <person name="Zhang G."/>
        </authorList>
    </citation>
    <scope>NUCLEOTIDE SEQUENCE [LARGE SCALE GENOMIC DNA]</scope>
    <source>
        <strain evidence="10">E2A</strain>
    </source>
</reference>
<feature type="transmembrane region" description="Helical" evidence="7">
    <location>
        <begin position="213"/>
        <end position="233"/>
    </location>
</feature>
<evidence type="ECO:0000313" key="9">
    <source>
        <dbReference type="EMBL" id="QGK70718.1"/>
    </source>
</evidence>
<feature type="transmembrane region" description="Helical" evidence="7">
    <location>
        <begin position="245"/>
        <end position="265"/>
    </location>
</feature>
<feature type="transmembrane region" description="Helical" evidence="7">
    <location>
        <begin position="81"/>
        <end position="99"/>
    </location>
</feature>
<evidence type="ECO:0000256" key="6">
    <source>
        <dbReference type="SAM" id="MobiDB-lite"/>
    </source>
</evidence>
<proteinExistence type="inferred from homology"/>
<dbReference type="KEGG" id="sace:GIY23_15405"/>
<gene>
    <name evidence="9" type="ORF">GIY23_15405</name>
</gene>
<evidence type="ECO:0000256" key="4">
    <source>
        <dbReference type="ARBA" id="ARBA00022989"/>
    </source>
</evidence>
<dbReference type="SUPFAM" id="SSF103481">
    <property type="entry name" value="Multidrug resistance efflux transporter EmrE"/>
    <property type="match status" value="2"/>
</dbReference>
<dbReference type="GO" id="GO:0016020">
    <property type="term" value="C:membrane"/>
    <property type="evidence" value="ECO:0007669"/>
    <property type="project" value="UniProtKB-SubCell"/>
</dbReference>
<keyword evidence="5 7" id="KW-0472">Membrane</keyword>
<accession>A0A5Q3Q835</accession>
<feature type="transmembrane region" description="Helical" evidence="7">
    <location>
        <begin position="47"/>
        <end position="69"/>
    </location>
</feature>
<keyword evidence="4 7" id="KW-1133">Transmembrane helix</keyword>
<organism evidence="9 10">
    <name type="scientific">Allosaccharopolyspora coralli</name>
    <dbReference type="NCBI Taxonomy" id="2665642"/>
    <lineage>
        <taxon>Bacteria</taxon>
        <taxon>Bacillati</taxon>
        <taxon>Actinomycetota</taxon>
        <taxon>Actinomycetes</taxon>
        <taxon>Pseudonocardiales</taxon>
        <taxon>Pseudonocardiaceae</taxon>
        <taxon>Allosaccharopolyspora</taxon>
    </lineage>
</organism>
<feature type="transmembrane region" description="Helical" evidence="7">
    <location>
        <begin position="185"/>
        <end position="207"/>
    </location>
</feature>
<feature type="transmembrane region" description="Helical" evidence="7">
    <location>
        <begin position="154"/>
        <end position="173"/>
    </location>
</feature>
<evidence type="ECO:0000256" key="2">
    <source>
        <dbReference type="ARBA" id="ARBA00007362"/>
    </source>
</evidence>
<evidence type="ECO:0000256" key="1">
    <source>
        <dbReference type="ARBA" id="ARBA00004141"/>
    </source>
</evidence>
<evidence type="ECO:0000259" key="8">
    <source>
        <dbReference type="Pfam" id="PF00892"/>
    </source>
</evidence>